<name>A0ABS8VGW5_DATST</name>
<protein>
    <submittedName>
        <fullName evidence="1">Uncharacterized protein</fullName>
    </submittedName>
</protein>
<comment type="caution">
    <text evidence="1">The sequence shown here is derived from an EMBL/GenBank/DDBJ whole genome shotgun (WGS) entry which is preliminary data.</text>
</comment>
<gene>
    <name evidence="1" type="ORF">HAX54_035369</name>
</gene>
<keyword evidence="2" id="KW-1185">Reference proteome</keyword>
<dbReference type="EMBL" id="JACEIK010004616">
    <property type="protein sequence ID" value="MCD9645949.1"/>
    <property type="molecule type" value="Genomic_DNA"/>
</dbReference>
<evidence type="ECO:0000313" key="1">
    <source>
        <dbReference type="EMBL" id="MCD9645949.1"/>
    </source>
</evidence>
<proteinExistence type="predicted"/>
<dbReference type="Proteomes" id="UP000823775">
    <property type="component" value="Unassembled WGS sequence"/>
</dbReference>
<organism evidence="1 2">
    <name type="scientific">Datura stramonium</name>
    <name type="common">Jimsonweed</name>
    <name type="synonym">Common thornapple</name>
    <dbReference type="NCBI Taxonomy" id="4076"/>
    <lineage>
        <taxon>Eukaryota</taxon>
        <taxon>Viridiplantae</taxon>
        <taxon>Streptophyta</taxon>
        <taxon>Embryophyta</taxon>
        <taxon>Tracheophyta</taxon>
        <taxon>Spermatophyta</taxon>
        <taxon>Magnoliopsida</taxon>
        <taxon>eudicotyledons</taxon>
        <taxon>Gunneridae</taxon>
        <taxon>Pentapetalae</taxon>
        <taxon>asterids</taxon>
        <taxon>lamiids</taxon>
        <taxon>Solanales</taxon>
        <taxon>Solanaceae</taxon>
        <taxon>Solanoideae</taxon>
        <taxon>Datureae</taxon>
        <taxon>Datura</taxon>
    </lineage>
</organism>
<feature type="non-terminal residue" evidence="1">
    <location>
        <position position="83"/>
    </location>
</feature>
<reference evidence="1 2" key="1">
    <citation type="journal article" date="2021" name="BMC Genomics">
        <title>Datura genome reveals duplications of psychoactive alkaloid biosynthetic genes and high mutation rate following tissue culture.</title>
        <authorList>
            <person name="Rajewski A."/>
            <person name="Carter-House D."/>
            <person name="Stajich J."/>
            <person name="Litt A."/>
        </authorList>
    </citation>
    <scope>NUCLEOTIDE SEQUENCE [LARGE SCALE GENOMIC DNA]</scope>
    <source>
        <strain evidence="1">AR-01</strain>
    </source>
</reference>
<sequence>MDDYSGDDWKSDAKNDGRDMYYNFCDECGCYDDSNTSQTYDKSHYICDLSKTHNLFDEYCSDESHKYDEISYGGECAYVGVGI</sequence>
<accession>A0ABS8VGW5</accession>
<evidence type="ECO:0000313" key="2">
    <source>
        <dbReference type="Proteomes" id="UP000823775"/>
    </source>
</evidence>